<dbReference type="AlphaFoldDB" id="A0A291QKR3"/>
<protein>
    <submittedName>
        <fullName evidence="2">Uncharacterized protein</fullName>
    </submittedName>
</protein>
<gene>
    <name evidence="2" type="ORF">KY5_7099</name>
</gene>
<evidence type="ECO:0000313" key="2">
    <source>
        <dbReference type="EMBL" id="ATL32117.1"/>
    </source>
</evidence>
<sequence>MLVLSLALTGCGGKKNKKKHKSGSGSSHSRTIGGATGGSGSGRTSGGSLSGAQDAKAILPPLDAMPTALRTVSTKPYSRAKAPSVCKDPGVRCKGAVANGRAGYRSDDKGESAGYDLIVYRNERAAERAFTAWKSYVENNRHELEVLGGPSRGDASITYGYAAPARKTSQSIVIREGAYIATLDLRDNSGQAYARKDLRALSEVYAERMRQAARDETPTASAADVRV</sequence>
<evidence type="ECO:0000313" key="3">
    <source>
        <dbReference type="Proteomes" id="UP000221011"/>
    </source>
</evidence>
<evidence type="ECO:0000256" key="1">
    <source>
        <dbReference type="SAM" id="MobiDB-lite"/>
    </source>
</evidence>
<dbReference type="Proteomes" id="UP000221011">
    <property type="component" value="Chromosome"/>
</dbReference>
<dbReference type="KEGG" id="sfk:KY5_7099"/>
<accession>A0A291QKR3</accession>
<organism evidence="2 3">
    <name type="scientific">Streptomyces formicae</name>
    <dbReference type="NCBI Taxonomy" id="1616117"/>
    <lineage>
        <taxon>Bacteria</taxon>
        <taxon>Bacillati</taxon>
        <taxon>Actinomycetota</taxon>
        <taxon>Actinomycetes</taxon>
        <taxon>Kitasatosporales</taxon>
        <taxon>Streptomycetaceae</taxon>
        <taxon>Streptomyces</taxon>
    </lineage>
</organism>
<feature type="compositionally biased region" description="Low complexity" evidence="1">
    <location>
        <begin position="23"/>
        <end position="33"/>
    </location>
</feature>
<proteinExistence type="predicted"/>
<reference evidence="2 3" key="1">
    <citation type="submission" date="2017-08" db="EMBL/GenBank/DDBJ databases">
        <title>Complete Genome Sequence of Streptomyces formicae KY5, the formicamycin producer.</title>
        <authorList>
            <person name="Holmes N.A."/>
            <person name="Devine R."/>
            <person name="Qin Z."/>
            <person name="Seipke R.F."/>
            <person name="Wilkinson B."/>
            <person name="Hutchings M.I."/>
        </authorList>
    </citation>
    <scope>NUCLEOTIDE SEQUENCE [LARGE SCALE GENOMIC DNA]</scope>
    <source>
        <strain evidence="2 3">KY5</strain>
    </source>
</reference>
<feature type="compositionally biased region" description="Gly residues" evidence="1">
    <location>
        <begin position="34"/>
        <end position="49"/>
    </location>
</feature>
<name>A0A291QKR3_9ACTN</name>
<feature type="region of interest" description="Disordered" evidence="1">
    <location>
        <begin position="12"/>
        <end position="53"/>
    </location>
</feature>
<keyword evidence="3" id="KW-1185">Reference proteome</keyword>
<dbReference type="EMBL" id="CP022685">
    <property type="protein sequence ID" value="ATL32117.1"/>
    <property type="molecule type" value="Genomic_DNA"/>
</dbReference>